<dbReference type="GO" id="GO:0043022">
    <property type="term" value="F:ribosome binding"/>
    <property type="evidence" value="ECO:0007669"/>
    <property type="project" value="TreeGrafter"/>
</dbReference>
<keyword evidence="5 6" id="KW-0342">GTP-binding</keyword>
<evidence type="ECO:0000256" key="4">
    <source>
        <dbReference type="ARBA" id="ARBA00022842"/>
    </source>
</evidence>
<dbReference type="FunFam" id="3.40.50.11060:FF:000001">
    <property type="entry name" value="GTPase HflX"/>
    <property type="match status" value="1"/>
</dbReference>
<dbReference type="EMBL" id="PJNH01000001">
    <property type="protein sequence ID" value="PKR78699.1"/>
    <property type="molecule type" value="Genomic_DNA"/>
</dbReference>
<evidence type="ECO:0000256" key="5">
    <source>
        <dbReference type="ARBA" id="ARBA00023134"/>
    </source>
</evidence>
<name>A0A2I0QWM1_9BACI</name>
<comment type="function">
    <text evidence="6">GTPase that associates with the 50S ribosomal subunit and may have a role during protein synthesis or ribosome biogenesis.</text>
</comment>
<dbReference type="GO" id="GO:0003924">
    <property type="term" value="F:GTPase activity"/>
    <property type="evidence" value="ECO:0007669"/>
    <property type="project" value="UniProtKB-UniRule"/>
</dbReference>
<dbReference type="NCBIfam" id="TIGR03156">
    <property type="entry name" value="GTP_HflX"/>
    <property type="match status" value="1"/>
</dbReference>
<evidence type="ECO:0000313" key="11">
    <source>
        <dbReference type="Proteomes" id="UP000243524"/>
    </source>
</evidence>
<dbReference type="Pfam" id="PF01926">
    <property type="entry name" value="MMR_HSR1"/>
    <property type="match status" value="1"/>
</dbReference>
<dbReference type="InterPro" id="IPR030394">
    <property type="entry name" value="G_HFLX_dom"/>
</dbReference>
<evidence type="ECO:0000256" key="2">
    <source>
        <dbReference type="ARBA" id="ARBA00022723"/>
    </source>
</evidence>
<dbReference type="InterPro" id="IPR027417">
    <property type="entry name" value="P-loop_NTPase"/>
</dbReference>
<accession>A0A2I0QWM1</accession>
<dbReference type="Proteomes" id="UP000243524">
    <property type="component" value="Unassembled WGS sequence"/>
</dbReference>
<dbReference type="HAMAP" id="MF_00900">
    <property type="entry name" value="GTPase_HflX"/>
    <property type="match status" value="1"/>
</dbReference>
<dbReference type="PANTHER" id="PTHR10229:SF0">
    <property type="entry name" value="GTP-BINDING PROTEIN 6-RELATED"/>
    <property type="match status" value="1"/>
</dbReference>
<feature type="binding site" evidence="8">
    <location>
        <position position="228"/>
    </location>
    <ligand>
        <name>Mg(2+)</name>
        <dbReference type="ChEBI" id="CHEBI:18420"/>
    </ligand>
</feature>
<dbReference type="PRINTS" id="PR00326">
    <property type="entry name" value="GTP1OBG"/>
</dbReference>
<dbReference type="InterPro" id="IPR042108">
    <property type="entry name" value="GTPase_HflX_N_sf"/>
</dbReference>
<comment type="similarity">
    <text evidence="6">Belongs to the TRAFAC class OBG-HflX-like GTPase superfamily. HflX GTPase family.</text>
</comment>
<dbReference type="GO" id="GO:0005737">
    <property type="term" value="C:cytoplasm"/>
    <property type="evidence" value="ECO:0007669"/>
    <property type="project" value="UniProtKB-SubCell"/>
</dbReference>
<comment type="subcellular location">
    <subcellularLocation>
        <location evidence="6">Cytoplasm</location>
    </subcellularLocation>
    <text evidence="6">May associate with membranes.</text>
</comment>
<evidence type="ECO:0000256" key="8">
    <source>
        <dbReference type="PIRSR" id="PIRSR006809-2"/>
    </source>
</evidence>
<dbReference type="InterPro" id="IPR016496">
    <property type="entry name" value="GTPase_HflX"/>
</dbReference>
<feature type="binding site" evidence="7">
    <location>
        <begin position="226"/>
        <end position="230"/>
    </location>
    <ligand>
        <name>GTP</name>
        <dbReference type="ChEBI" id="CHEBI:37565"/>
    </ligand>
</feature>
<keyword evidence="11" id="KW-1185">Reference proteome</keyword>
<evidence type="ECO:0000256" key="7">
    <source>
        <dbReference type="PIRSR" id="PIRSR006809-1"/>
    </source>
</evidence>
<dbReference type="Gene3D" id="6.10.250.2860">
    <property type="match status" value="1"/>
</dbReference>
<dbReference type="GO" id="GO:0005525">
    <property type="term" value="F:GTP binding"/>
    <property type="evidence" value="ECO:0007669"/>
    <property type="project" value="UniProtKB-UniRule"/>
</dbReference>
<dbReference type="RefSeq" id="WP_101330442.1">
    <property type="nucleotide sequence ID" value="NZ_PJNH01000001.1"/>
</dbReference>
<keyword evidence="3 6" id="KW-0547">Nucleotide-binding</keyword>
<feature type="binding site" evidence="8">
    <location>
        <position position="208"/>
    </location>
    <ligand>
        <name>Mg(2+)</name>
        <dbReference type="ChEBI" id="CHEBI:18420"/>
    </ligand>
</feature>
<protein>
    <recommendedName>
        <fullName evidence="6">GTPase HflX</fullName>
    </recommendedName>
    <alternativeName>
        <fullName evidence="6">GTP-binding protein HflX</fullName>
    </alternativeName>
</protein>
<dbReference type="GO" id="GO:0046872">
    <property type="term" value="F:metal ion binding"/>
    <property type="evidence" value="ECO:0007669"/>
    <property type="project" value="UniProtKB-KW"/>
</dbReference>
<evidence type="ECO:0000256" key="3">
    <source>
        <dbReference type="ARBA" id="ARBA00022741"/>
    </source>
</evidence>
<dbReference type="InterPro" id="IPR006073">
    <property type="entry name" value="GTP-bd"/>
</dbReference>
<reference evidence="10 11" key="1">
    <citation type="submission" date="2017-06" db="EMBL/GenBank/DDBJ databases">
        <title>the draft geome sequence of Illustriluteabacillus marina B3227.</title>
        <authorList>
            <person name="He R.-H."/>
            <person name="Du Z.-J."/>
        </authorList>
    </citation>
    <scope>NUCLEOTIDE SEQUENCE [LARGE SCALE GENOMIC DNA]</scope>
    <source>
        <strain evidence="10 11">B3227</strain>
    </source>
</reference>
<dbReference type="Gene3D" id="3.40.50.11060">
    <property type="entry name" value="GTPase HflX, N-terminal domain"/>
    <property type="match status" value="1"/>
</dbReference>
<dbReference type="AlphaFoldDB" id="A0A2I0QWM1"/>
<feature type="domain" description="Hflx-type G" evidence="9">
    <location>
        <begin position="195"/>
        <end position="356"/>
    </location>
</feature>
<evidence type="ECO:0000313" key="10">
    <source>
        <dbReference type="EMBL" id="PKR78699.1"/>
    </source>
</evidence>
<feature type="binding site" evidence="7">
    <location>
        <begin position="248"/>
        <end position="251"/>
    </location>
    <ligand>
        <name>GTP</name>
        <dbReference type="ChEBI" id="CHEBI:37565"/>
    </ligand>
</feature>
<evidence type="ECO:0000256" key="1">
    <source>
        <dbReference type="ARBA" id="ARBA00022490"/>
    </source>
</evidence>
<keyword evidence="1 6" id="KW-0963">Cytoplasm</keyword>
<proteinExistence type="inferred from homology"/>
<dbReference type="SUPFAM" id="SSF52540">
    <property type="entry name" value="P-loop containing nucleoside triphosphate hydrolases"/>
    <property type="match status" value="1"/>
</dbReference>
<dbReference type="InterPro" id="IPR032305">
    <property type="entry name" value="GTP-bd_M"/>
</dbReference>
<sequence>MEEQAILVGCQLQQDSDEQFRTSMEELRALAETVDAEIEEVFIQKRDRMHPSLFLGTGKVEEIKEYIEEHEIELIIMNSELTPSQSRNLSNKWNVKLIDRTQLILDIFAMRARTKEGKLQVELAQLQYLLPRLSGQGEALSRLGGGIGTRGPGETKLETDRRHIQRRITDIKQSLDQVVNQRNQYRERRKHQSAFQISIVGYTNAGKSTLFNQLTNEVSLEEDKLFATLDPLTRKVDLPSGFQAIVSDTVGFIQQLPTTLIAAFRSTLEEVTQSDFILLVVDSSDPKAIEQEKTVRKILEELEADHIPTLTVYNKSDLLKDEFFPYSKPNILMTAKAKSDIHRLKEYIEQVVKQEWEKYKVEVAADEGKLLHRIKEQTILSERSFNEDTQEYEVSGFVNPTSPLYHQLTKRVNKNNE</sequence>
<comment type="caution">
    <text evidence="10">The sequence shown here is derived from an EMBL/GenBank/DDBJ whole genome shotgun (WGS) entry which is preliminary data.</text>
</comment>
<organism evidence="10 11">
    <name type="scientific">Halalkalibacillus sediminis</name>
    <dbReference type="NCBI Taxonomy" id="2018042"/>
    <lineage>
        <taxon>Bacteria</taxon>
        <taxon>Bacillati</taxon>
        <taxon>Bacillota</taxon>
        <taxon>Bacilli</taxon>
        <taxon>Bacillales</taxon>
        <taxon>Bacillaceae</taxon>
        <taxon>Halalkalibacillus</taxon>
    </lineage>
</organism>
<comment type="cofactor">
    <cofactor evidence="8">
        <name>Mg(2+)</name>
        <dbReference type="ChEBI" id="CHEBI:18420"/>
    </cofactor>
</comment>
<comment type="subunit">
    <text evidence="6">Monomer. Associates with the 50S ribosomal subunit.</text>
</comment>
<dbReference type="InterPro" id="IPR025121">
    <property type="entry name" value="GTPase_HflX_N"/>
</dbReference>
<dbReference type="Gene3D" id="3.40.50.300">
    <property type="entry name" value="P-loop containing nucleotide triphosphate hydrolases"/>
    <property type="match status" value="1"/>
</dbReference>
<dbReference type="Pfam" id="PF13167">
    <property type="entry name" value="GTP-bdg_N"/>
    <property type="match status" value="1"/>
</dbReference>
<dbReference type="CDD" id="cd01878">
    <property type="entry name" value="HflX"/>
    <property type="match status" value="1"/>
</dbReference>
<dbReference type="PROSITE" id="PS51705">
    <property type="entry name" value="G_HFLX"/>
    <property type="match status" value="1"/>
</dbReference>
<keyword evidence="4 8" id="KW-0460">Magnesium</keyword>
<feature type="binding site" evidence="7">
    <location>
        <begin position="314"/>
        <end position="317"/>
    </location>
    <ligand>
        <name>GTP</name>
        <dbReference type="ChEBI" id="CHEBI:37565"/>
    </ligand>
</feature>
<evidence type="ECO:0000259" key="9">
    <source>
        <dbReference type="PROSITE" id="PS51705"/>
    </source>
</evidence>
<dbReference type="Pfam" id="PF16360">
    <property type="entry name" value="GTP-bdg_M"/>
    <property type="match status" value="1"/>
</dbReference>
<feature type="binding site" evidence="7">
    <location>
        <begin position="201"/>
        <end position="208"/>
    </location>
    <ligand>
        <name>GTP</name>
        <dbReference type="ChEBI" id="CHEBI:37565"/>
    </ligand>
</feature>
<evidence type="ECO:0000256" key="6">
    <source>
        <dbReference type="HAMAP-Rule" id="MF_00900"/>
    </source>
</evidence>
<dbReference type="OrthoDB" id="9812272at2"/>
<keyword evidence="2 8" id="KW-0479">Metal-binding</keyword>
<gene>
    <name evidence="6 10" type="primary">hflX</name>
    <name evidence="10" type="ORF">CEY16_02785</name>
</gene>
<dbReference type="PANTHER" id="PTHR10229">
    <property type="entry name" value="GTP-BINDING PROTEIN HFLX"/>
    <property type="match status" value="1"/>
</dbReference>
<dbReference type="PIRSF" id="PIRSF006809">
    <property type="entry name" value="GTP-binding_hflX_prd"/>
    <property type="match status" value="1"/>
</dbReference>